<gene>
    <name evidence="1" type="ORF">DDW13_07435</name>
</gene>
<name>A0A2T9X315_9CREN</name>
<accession>A0A2T9X315</accession>
<dbReference type="Proteomes" id="UP000245638">
    <property type="component" value="Unassembled WGS sequence"/>
</dbReference>
<proteinExistence type="predicted"/>
<organism evidence="1 2">
    <name type="scientific">Acidianus hospitalis</name>
    <dbReference type="NCBI Taxonomy" id="563177"/>
    <lineage>
        <taxon>Archaea</taxon>
        <taxon>Thermoproteota</taxon>
        <taxon>Thermoprotei</taxon>
        <taxon>Sulfolobales</taxon>
        <taxon>Sulfolobaceae</taxon>
        <taxon>Acidianus</taxon>
    </lineage>
</organism>
<comment type="caution">
    <text evidence="1">The sequence shown here is derived from an EMBL/GenBank/DDBJ whole genome shotgun (WGS) entry which is preliminary data.</text>
</comment>
<reference evidence="1 2" key="1">
    <citation type="journal article" date="2015" name="Appl. Environ. Microbiol.">
        <title>Nanoarchaeota, Their Sulfolobales Host, and Nanoarchaeota Virus Distribution across Yellowstone National Park Hot Springs.</title>
        <authorList>
            <person name="Munson-McGee J.H."/>
            <person name="Field E.K."/>
            <person name="Bateson M."/>
            <person name="Rooney C."/>
            <person name="Stepanauskas R."/>
            <person name="Young M.J."/>
        </authorList>
    </citation>
    <scope>NUCLEOTIDE SEQUENCE [LARGE SCALE GENOMIC DNA]</scope>
    <source>
        <strain evidence="1">SCGC AC-742_N10</strain>
    </source>
</reference>
<dbReference type="AlphaFoldDB" id="A0A2T9X315"/>
<evidence type="ECO:0000313" key="1">
    <source>
        <dbReference type="EMBL" id="PVU74442.1"/>
    </source>
</evidence>
<dbReference type="EMBL" id="QEFD01000212">
    <property type="protein sequence ID" value="PVU74442.1"/>
    <property type="molecule type" value="Genomic_DNA"/>
</dbReference>
<protein>
    <submittedName>
        <fullName evidence="1">VapB-type antitoxin</fullName>
    </submittedName>
</protein>
<evidence type="ECO:0000313" key="2">
    <source>
        <dbReference type="Proteomes" id="UP000245638"/>
    </source>
</evidence>
<sequence length="70" mass="8135">MQQKVTIKVSESTLKILKKLKEENNFSSIDDTIQYLIKIYSEEKVKAVFGANKGRITPFTREDRIEDRDG</sequence>